<dbReference type="RefSeq" id="WP_317772968.1">
    <property type="nucleotide sequence ID" value="NZ_JAWMAJ010000074.1"/>
</dbReference>
<evidence type="ECO:0000259" key="8">
    <source>
        <dbReference type="PROSITE" id="PS50011"/>
    </source>
</evidence>
<keyword evidence="5 9" id="KW-0418">Kinase</keyword>
<dbReference type="SUPFAM" id="SSF56112">
    <property type="entry name" value="Protein kinase-like (PK-like)"/>
    <property type="match status" value="1"/>
</dbReference>
<dbReference type="PANTHER" id="PTHR43289:SF6">
    <property type="entry name" value="SERINE_THREONINE-PROTEIN KINASE NEKL-3"/>
    <property type="match status" value="1"/>
</dbReference>
<dbReference type="SMART" id="SM00220">
    <property type="entry name" value="S_TKc"/>
    <property type="match status" value="1"/>
</dbReference>
<dbReference type="EMBL" id="JAWMAJ010000074">
    <property type="protein sequence ID" value="MDV7218743.1"/>
    <property type="molecule type" value="Genomic_DNA"/>
</dbReference>
<keyword evidence="6" id="KW-0067">ATP-binding</keyword>
<dbReference type="EC" id="2.7.11.1" evidence="1"/>
<evidence type="ECO:0000256" key="4">
    <source>
        <dbReference type="ARBA" id="ARBA00022741"/>
    </source>
</evidence>
<dbReference type="InterPro" id="IPR000719">
    <property type="entry name" value="Prot_kinase_dom"/>
</dbReference>
<accession>A0ABU4FDS0</accession>
<evidence type="ECO:0000256" key="1">
    <source>
        <dbReference type="ARBA" id="ARBA00012513"/>
    </source>
</evidence>
<evidence type="ECO:0000256" key="6">
    <source>
        <dbReference type="ARBA" id="ARBA00022840"/>
    </source>
</evidence>
<evidence type="ECO:0000313" key="9">
    <source>
        <dbReference type="EMBL" id="MDV7218743.1"/>
    </source>
</evidence>
<dbReference type="InterPro" id="IPR011009">
    <property type="entry name" value="Kinase-like_dom_sf"/>
</dbReference>
<comment type="caution">
    <text evidence="9">The sequence shown here is derived from an EMBL/GenBank/DDBJ whole genome shotgun (WGS) entry which is preliminary data.</text>
</comment>
<dbReference type="PANTHER" id="PTHR43289">
    <property type="entry name" value="MITOGEN-ACTIVATED PROTEIN KINASE KINASE KINASE 20-RELATED"/>
    <property type="match status" value="1"/>
</dbReference>
<dbReference type="Proteomes" id="UP001187346">
    <property type="component" value="Unassembled WGS sequence"/>
</dbReference>
<name>A0ABU4FDS0_9ACTN</name>
<evidence type="ECO:0000256" key="5">
    <source>
        <dbReference type="ARBA" id="ARBA00022777"/>
    </source>
</evidence>
<dbReference type="GO" id="GO:0016301">
    <property type="term" value="F:kinase activity"/>
    <property type="evidence" value="ECO:0007669"/>
    <property type="project" value="UniProtKB-KW"/>
</dbReference>
<reference evidence="9 10" key="1">
    <citation type="submission" date="2023-10" db="EMBL/GenBank/DDBJ databases">
        <title>Characterization of rhizosphere-enriched actinobacteria from wheat plants lab-grown on chernevaya soil.</title>
        <authorList>
            <person name="Tikhonova E.N."/>
            <person name="Konopkin A."/>
            <person name="Kravchenko I.K."/>
        </authorList>
    </citation>
    <scope>NUCLEOTIDE SEQUENCE [LARGE SCALE GENOMIC DNA]</scope>
    <source>
        <strain evidence="9 10">RR29</strain>
    </source>
</reference>
<feature type="coiled-coil region" evidence="7">
    <location>
        <begin position="205"/>
        <end position="239"/>
    </location>
</feature>
<proteinExistence type="predicted"/>
<dbReference type="Pfam" id="PF00069">
    <property type="entry name" value="Pkinase"/>
    <property type="match status" value="1"/>
</dbReference>
<organism evidence="9 10">
    <name type="scientific">Streptomyces prunicolor</name>
    <dbReference type="NCBI Taxonomy" id="67348"/>
    <lineage>
        <taxon>Bacteria</taxon>
        <taxon>Bacillati</taxon>
        <taxon>Actinomycetota</taxon>
        <taxon>Actinomycetes</taxon>
        <taxon>Kitasatosporales</taxon>
        <taxon>Streptomycetaceae</taxon>
        <taxon>Streptomyces</taxon>
    </lineage>
</organism>
<evidence type="ECO:0000313" key="10">
    <source>
        <dbReference type="Proteomes" id="UP001187346"/>
    </source>
</evidence>
<gene>
    <name evidence="9" type="ORF">R5A26_22600</name>
</gene>
<evidence type="ECO:0000256" key="3">
    <source>
        <dbReference type="ARBA" id="ARBA00022679"/>
    </source>
</evidence>
<evidence type="ECO:0000256" key="7">
    <source>
        <dbReference type="SAM" id="Coils"/>
    </source>
</evidence>
<protein>
    <recommendedName>
        <fullName evidence="1">non-specific serine/threonine protein kinase</fullName>
        <ecNumber evidence="1">2.7.11.1</ecNumber>
    </recommendedName>
</protein>
<keyword evidence="4" id="KW-0547">Nucleotide-binding</keyword>
<keyword evidence="10" id="KW-1185">Reference proteome</keyword>
<keyword evidence="2" id="KW-0723">Serine/threonine-protein kinase</keyword>
<dbReference type="PROSITE" id="PS50011">
    <property type="entry name" value="PROTEIN_KINASE_DOM"/>
    <property type="match status" value="1"/>
</dbReference>
<sequence length="385" mass="42925">MSWYAMPMATPLRIALGQAASPEKVLDAIATYAETLARLAEKGIGHRDIKPDNLFQREGKWEIGDFGLVSFPGKDNLTEAERKLGPANFHAPEMLQEADIADHGPADVWSLAKTLWALLAGQNFPLPGEYRPGKPYGLNSWITYPWNAELDELIVRCTRLQPESRPTMADLAKELRATLAAPPEVRPDASIDELRARVRALAQPHIEAEQEAERRRQQLDRAQADMEAFNEEVRGHLRVMLAGSFREHPGQAPPFDATNLFPRRAMPSWSFLQGEMFRSPDPAARVSVEFSLFERIEKKGDEQVDMAATFRVLHRHGGLEQAVFEWGDTYSAPLGSAQLSRARDEVKAAVLAAEPECLRQIGRIMNLPADDVPAWYVTARAPSGS</sequence>
<keyword evidence="3" id="KW-0808">Transferase</keyword>
<feature type="domain" description="Protein kinase" evidence="8">
    <location>
        <begin position="1"/>
        <end position="179"/>
    </location>
</feature>
<keyword evidence="7" id="KW-0175">Coiled coil</keyword>
<evidence type="ECO:0000256" key="2">
    <source>
        <dbReference type="ARBA" id="ARBA00022527"/>
    </source>
</evidence>
<dbReference type="Gene3D" id="1.10.510.10">
    <property type="entry name" value="Transferase(Phosphotransferase) domain 1"/>
    <property type="match status" value="1"/>
</dbReference>